<dbReference type="PROSITE" id="PS50961">
    <property type="entry name" value="HTH_LA"/>
    <property type="match status" value="1"/>
</dbReference>
<evidence type="ECO:0000259" key="5">
    <source>
        <dbReference type="PROSITE" id="PS50102"/>
    </source>
</evidence>
<comment type="caution">
    <text evidence="7">The sequence shown here is derived from an EMBL/GenBank/DDBJ whole genome shotgun (WGS) entry which is preliminary data.</text>
</comment>
<keyword evidence="8" id="KW-1185">Reference proteome</keyword>
<feature type="non-terminal residue" evidence="7">
    <location>
        <position position="121"/>
    </location>
</feature>
<dbReference type="GO" id="GO:0006396">
    <property type="term" value="P:RNA processing"/>
    <property type="evidence" value="ECO:0007669"/>
    <property type="project" value="InterPro"/>
</dbReference>
<organism evidence="7 8">
    <name type="scientific">Lentinula aciculospora</name>
    <dbReference type="NCBI Taxonomy" id="153920"/>
    <lineage>
        <taxon>Eukaryota</taxon>
        <taxon>Fungi</taxon>
        <taxon>Dikarya</taxon>
        <taxon>Basidiomycota</taxon>
        <taxon>Agaricomycotina</taxon>
        <taxon>Agaricomycetes</taxon>
        <taxon>Agaricomycetidae</taxon>
        <taxon>Agaricales</taxon>
        <taxon>Marasmiineae</taxon>
        <taxon>Omphalotaceae</taxon>
        <taxon>Lentinula</taxon>
    </lineage>
</organism>
<dbReference type="InterPro" id="IPR006630">
    <property type="entry name" value="La_HTH"/>
</dbReference>
<dbReference type="SMART" id="SM00715">
    <property type="entry name" value="LA"/>
    <property type="match status" value="1"/>
</dbReference>
<dbReference type="InterPro" id="IPR045180">
    <property type="entry name" value="La_dom_prot"/>
</dbReference>
<evidence type="ECO:0000256" key="4">
    <source>
        <dbReference type="PROSITE-ProRule" id="PRU00332"/>
    </source>
</evidence>
<evidence type="ECO:0000256" key="1">
    <source>
        <dbReference type="ARBA" id="ARBA00004123"/>
    </source>
</evidence>
<dbReference type="GO" id="GO:0005634">
    <property type="term" value="C:nucleus"/>
    <property type="evidence" value="ECO:0007669"/>
    <property type="project" value="UniProtKB-SubCell"/>
</dbReference>
<dbReference type="InterPro" id="IPR002344">
    <property type="entry name" value="Lupus_La"/>
</dbReference>
<gene>
    <name evidence="7" type="ORF">J3R30DRAFT_3254083</name>
</gene>
<dbReference type="InterPro" id="IPR036388">
    <property type="entry name" value="WH-like_DNA-bd_sf"/>
</dbReference>
<dbReference type="InterPro" id="IPR000504">
    <property type="entry name" value="RRM_dom"/>
</dbReference>
<dbReference type="PRINTS" id="PR00302">
    <property type="entry name" value="LUPUSLA"/>
</dbReference>
<dbReference type="Proteomes" id="UP001150266">
    <property type="component" value="Unassembled WGS sequence"/>
</dbReference>
<proteinExistence type="predicted"/>
<evidence type="ECO:0000256" key="3">
    <source>
        <dbReference type="ARBA" id="ARBA00023242"/>
    </source>
</evidence>
<dbReference type="Pfam" id="PF00076">
    <property type="entry name" value="RRM_1"/>
    <property type="match status" value="1"/>
</dbReference>
<dbReference type="PANTHER" id="PTHR22792">
    <property type="entry name" value="LUPUS LA PROTEIN-RELATED"/>
    <property type="match status" value="1"/>
</dbReference>
<dbReference type="InterPro" id="IPR035979">
    <property type="entry name" value="RBD_domain_sf"/>
</dbReference>
<protein>
    <recommendedName>
        <fullName evidence="9">RRM domain-containing protein</fullName>
    </recommendedName>
</protein>
<evidence type="ECO:0000313" key="7">
    <source>
        <dbReference type="EMBL" id="KAJ4470960.1"/>
    </source>
</evidence>
<dbReference type="CDD" id="cd12291">
    <property type="entry name" value="RRM1_La"/>
    <property type="match status" value="1"/>
</dbReference>
<name>A0A9W8ZZG0_9AGAR</name>
<sequence>MWQLHTKTTEHWVPIDAVASFKRMRPYSQRESGVNWVANALRSSEYLEVDESGKNVRRRTEVQEPKGQFQRSIYVKGFGTDDSKDLQLRLEEFFQGYGSTNEVRMRRDEDKSFKGSVFVEF</sequence>
<feature type="domain" description="HTH La-type RNA-binding" evidence="6">
    <location>
        <begin position="1"/>
        <end position="66"/>
    </location>
</feature>
<comment type="subcellular location">
    <subcellularLocation>
        <location evidence="1">Nucleus</location>
    </subcellularLocation>
</comment>
<feature type="domain" description="RRM" evidence="5">
    <location>
        <begin position="71"/>
        <end position="121"/>
    </location>
</feature>
<dbReference type="PROSITE" id="PS50102">
    <property type="entry name" value="RRM"/>
    <property type="match status" value="1"/>
</dbReference>
<dbReference type="InterPro" id="IPR036390">
    <property type="entry name" value="WH_DNA-bd_sf"/>
</dbReference>
<dbReference type="PANTHER" id="PTHR22792:SF140">
    <property type="entry name" value="ACHILLES, ISOFORM A"/>
    <property type="match status" value="1"/>
</dbReference>
<dbReference type="SUPFAM" id="SSF54928">
    <property type="entry name" value="RNA-binding domain, RBD"/>
    <property type="match status" value="1"/>
</dbReference>
<dbReference type="Gene3D" id="1.10.10.10">
    <property type="entry name" value="Winged helix-like DNA-binding domain superfamily/Winged helix DNA-binding domain"/>
    <property type="match status" value="1"/>
</dbReference>
<keyword evidence="3" id="KW-0539">Nucleus</keyword>
<evidence type="ECO:0008006" key="9">
    <source>
        <dbReference type="Google" id="ProtNLM"/>
    </source>
</evidence>
<dbReference type="Gene3D" id="3.30.70.330">
    <property type="match status" value="1"/>
</dbReference>
<dbReference type="GO" id="GO:1990904">
    <property type="term" value="C:ribonucleoprotein complex"/>
    <property type="evidence" value="ECO:0007669"/>
    <property type="project" value="InterPro"/>
</dbReference>
<accession>A0A9W8ZZG0</accession>
<dbReference type="AlphaFoldDB" id="A0A9W8ZZG0"/>
<dbReference type="GO" id="GO:0003729">
    <property type="term" value="F:mRNA binding"/>
    <property type="evidence" value="ECO:0007669"/>
    <property type="project" value="TreeGrafter"/>
</dbReference>
<evidence type="ECO:0000313" key="8">
    <source>
        <dbReference type="Proteomes" id="UP001150266"/>
    </source>
</evidence>
<evidence type="ECO:0000259" key="6">
    <source>
        <dbReference type="PROSITE" id="PS50961"/>
    </source>
</evidence>
<keyword evidence="2 4" id="KW-0694">RNA-binding</keyword>
<dbReference type="OrthoDB" id="439993at2759"/>
<reference evidence="7" key="1">
    <citation type="submission" date="2022-08" db="EMBL/GenBank/DDBJ databases">
        <title>A Global Phylogenomic Analysis of the Shiitake Genus Lentinula.</title>
        <authorList>
            <consortium name="DOE Joint Genome Institute"/>
            <person name="Sierra-Patev S."/>
            <person name="Min B."/>
            <person name="Naranjo-Ortiz M."/>
            <person name="Looney B."/>
            <person name="Konkel Z."/>
            <person name="Slot J.C."/>
            <person name="Sakamoto Y."/>
            <person name="Steenwyk J.L."/>
            <person name="Rokas A."/>
            <person name="Carro J."/>
            <person name="Camarero S."/>
            <person name="Ferreira P."/>
            <person name="Molpeceres G."/>
            <person name="Ruiz-Duenas F.J."/>
            <person name="Serrano A."/>
            <person name="Henrissat B."/>
            <person name="Drula E."/>
            <person name="Hughes K.W."/>
            <person name="Mata J.L."/>
            <person name="Ishikawa N.K."/>
            <person name="Vargas-Isla R."/>
            <person name="Ushijima S."/>
            <person name="Smith C.A."/>
            <person name="Ahrendt S."/>
            <person name="Andreopoulos W."/>
            <person name="He G."/>
            <person name="Labutti K."/>
            <person name="Lipzen A."/>
            <person name="Ng V."/>
            <person name="Riley R."/>
            <person name="Sandor L."/>
            <person name="Barry K."/>
            <person name="Martinez A.T."/>
            <person name="Xiao Y."/>
            <person name="Gibbons J.G."/>
            <person name="Terashima K."/>
            <person name="Grigoriev I.V."/>
            <person name="Hibbett D.S."/>
        </authorList>
    </citation>
    <scope>NUCLEOTIDE SEQUENCE</scope>
    <source>
        <strain evidence="7">JLM2183</strain>
    </source>
</reference>
<dbReference type="EMBL" id="JAOTPV010000024">
    <property type="protein sequence ID" value="KAJ4470960.1"/>
    <property type="molecule type" value="Genomic_DNA"/>
</dbReference>
<evidence type="ECO:0000256" key="2">
    <source>
        <dbReference type="ARBA" id="ARBA00022884"/>
    </source>
</evidence>
<dbReference type="InterPro" id="IPR012677">
    <property type="entry name" value="Nucleotide-bd_a/b_plait_sf"/>
</dbReference>
<dbReference type="SUPFAM" id="SSF46785">
    <property type="entry name" value="Winged helix' DNA-binding domain"/>
    <property type="match status" value="1"/>
</dbReference>